<evidence type="ECO:0000313" key="4">
    <source>
        <dbReference type="RefSeq" id="XP_030373011.1"/>
    </source>
</evidence>
<dbReference type="AlphaFoldDB" id="A0A6J2T7U1"/>
<keyword evidence="3" id="KW-1185">Reference proteome</keyword>
<organism evidence="3 4">
    <name type="scientific">Drosophila lebanonensis</name>
    <name type="common">Fruit fly</name>
    <name type="synonym">Scaptodrosophila lebanonensis</name>
    <dbReference type="NCBI Taxonomy" id="7225"/>
    <lineage>
        <taxon>Eukaryota</taxon>
        <taxon>Metazoa</taxon>
        <taxon>Ecdysozoa</taxon>
        <taxon>Arthropoda</taxon>
        <taxon>Hexapoda</taxon>
        <taxon>Insecta</taxon>
        <taxon>Pterygota</taxon>
        <taxon>Neoptera</taxon>
        <taxon>Endopterygota</taxon>
        <taxon>Diptera</taxon>
        <taxon>Brachycera</taxon>
        <taxon>Muscomorpha</taxon>
        <taxon>Ephydroidea</taxon>
        <taxon>Drosophilidae</taxon>
        <taxon>Scaptodrosophila</taxon>
    </lineage>
</organism>
<evidence type="ECO:0000256" key="1">
    <source>
        <dbReference type="SAM" id="MobiDB-lite"/>
    </source>
</evidence>
<keyword evidence="2" id="KW-0732">Signal</keyword>
<protein>
    <submittedName>
        <fullName evidence="4">Uncharacterized protein LOC115622991</fullName>
    </submittedName>
</protein>
<feature type="region of interest" description="Disordered" evidence="1">
    <location>
        <begin position="111"/>
        <end position="130"/>
    </location>
</feature>
<name>A0A6J2T7U1_DROLE</name>
<sequence length="130" mass="14572">MKSHKLHNVWWLVSTLLPLLMLVSSSQSTPLNIQAATEPQPQPQQLANSLLGERPMILIKHNVEPQHLNGYNIIRDPQGQPCLTISWKTNPDGSGPQDPQIYAVDGYFKLVERPQPQPQPQPATQSPNKQ</sequence>
<accession>A0A6J2T7U1</accession>
<reference evidence="4" key="1">
    <citation type="submission" date="2025-08" db="UniProtKB">
        <authorList>
            <consortium name="RefSeq"/>
        </authorList>
    </citation>
    <scope>IDENTIFICATION</scope>
    <source>
        <strain evidence="4">11010-0011.00</strain>
        <tissue evidence="4">Whole body</tissue>
    </source>
</reference>
<gene>
    <name evidence="4" type="primary">LOC115622991</name>
</gene>
<feature type="chain" id="PRO_5026972345" evidence="2">
    <location>
        <begin position="29"/>
        <end position="130"/>
    </location>
</feature>
<dbReference type="RefSeq" id="XP_030373011.1">
    <property type="nucleotide sequence ID" value="XM_030517151.1"/>
</dbReference>
<feature type="signal peptide" evidence="2">
    <location>
        <begin position="1"/>
        <end position="28"/>
    </location>
</feature>
<proteinExistence type="predicted"/>
<evidence type="ECO:0000256" key="2">
    <source>
        <dbReference type="SAM" id="SignalP"/>
    </source>
</evidence>
<evidence type="ECO:0000313" key="3">
    <source>
        <dbReference type="Proteomes" id="UP000504634"/>
    </source>
</evidence>
<dbReference type="Proteomes" id="UP000504634">
    <property type="component" value="Unplaced"/>
</dbReference>
<dbReference type="GeneID" id="115622991"/>
<dbReference type="OrthoDB" id="7883411at2759"/>